<keyword evidence="2" id="KW-0378">Hydrolase</keyword>
<dbReference type="Pfam" id="PF07969">
    <property type="entry name" value="Amidohydro_3"/>
    <property type="match status" value="1"/>
</dbReference>
<name>A0A1E3IIP4_9TREE</name>
<dbReference type="SUPFAM" id="SSF51338">
    <property type="entry name" value="Composite domain of metallo-dependent hydrolases"/>
    <property type="match status" value="1"/>
</dbReference>
<keyword evidence="3" id="KW-1185">Reference proteome</keyword>
<evidence type="ECO:0000259" key="1">
    <source>
        <dbReference type="Pfam" id="PF07969"/>
    </source>
</evidence>
<reference evidence="2 3" key="1">
    <citation type="submission" date="2016-06" db="EMBL/GenBank/DDBJ databases">
        <title>Evolution of pathogenesis and genome organization in the Tremellales.</title>
        <authorList>
            <person name="Cuomo C."/>
            <person name="Litvintseva A."/>
            <person name="Heitman J."/>
            <person name="Chen Y."/>
            <person name="Sun S."/>
            <person name="Springer D."/>
            <person name="Dromer F."/>
            <person name="Young S."/>
            <person name="Zeng Q."/>
            <person name="Chapman S."/>
            <person name="Gujja S."/>
            <person name="Saif S."/>
            <person name="Birren B."/>
        </authorList>
    </citation>
    <scope>NUCLEOTIDE SEQUENCE [LARGE SCALE GENOMIC DNA]</scope>
    <source>
        <strain evidence="2 3">CBS 7118</strain>
    </source>
</reference>
<dbReference type="Gene3D" id="3.10.310.70">
    <property type="match status" value="1"/>
</dbReference>
<dbReference type="Proteomes" id="UP000094819">
    <property type="component" value="Unassembled WGS sequence"/>
</dbReference>
<dbReference type="EMBL" id="AWGH01000025">
    <property type="protein sequence ID" value="ODN88470.1"/>
    <property type="molecule type" value="Genomic_DNA"/>
</dbReference>
<evidence type="ECO:0000313" key="2">
    <source>
        <dbReference type="EMBL" id="ODN88470.1"/>
    </source>
</evidence>
<evidence type="ECO:0000313" key="3">
    <source>
        <dbReference type="Proteomes" id="UP000094819"/>
    </source>
</evidence>
<dbReference type="PANTHER" id="PTHR22642:SF2">
    <property type="entry name" value="PROTEIN LONG AFTER FAR-RED 3"/>
    <property type="match status" value="1"/>
</dbReference>
<dbReference type="Gene3D" id="2.30.40.10">
    <property type="entry name" value="Urease, subunit C, domain 1"/>
    <property type="match status" value="1"/>
</dbReference>
<dbReference type="Gene3D" id="3.20.20.140">
    <property type="entry name" value="Metal-dependent hydrolases"/>
    <property type="match status" value="1"/>
</dbReference>
<feature type="domain" description="Amidohydrolase 3" evidence="1">
    <location>
        <begin position="56"/>
        <end position="502"/>
    </location>
</feature>
<dbReference type="AlphaFoldDB" id="A0A1E3IIP4"/>
<dbReference type="GeneID" id="30195954"/>
<proteinExistence type="predicted"/>
<dbReference type="GO" id="GO:0016810">
    <property type="term" value="F:hydrolase activity, acting on carbon-nitrogen (but not peptide) bonds"/>
    <property type="evidence" value="ECO:0007669"/>
    <property type="project" value="InterPro"/>
</dbReference>
<dbReference type="OrthoDB" id="3501663at2759"/>
<protein>
    <submittedName>
        <fullName evidence="2">Amidohydrolase 3</fullName>
    </submittedName>
</protein>
<dbReference type="SUPFAM" id="SSF51556">
    <property type="entry name" value="Metallo-dependent hydrolases"/>
    <property type="match status" value="1"/>
</dbReference>
<dbReference type="InterPro" id="IPR032466">
    <property type="entry name" value="Metal_Hydrolase"/>
</dbReference>
<dbReference type="PANTHER" id="PTHR22642">
    <property type="entry name" value="IMIDAZOLONEPROPIONASE"/>
    <property type="match status" value="1"/>
</dbReference>
<dbReference type="RefSeq" id="XP_019029279.1">
    <property type="nucleotide sequence ID" value="XM_019178796.1"/>
</dbReference>
<gene>
    <name evidence="2" type="ORF">L198_06742</name>
</gene>
<accession>A0A1E3IIP4</accession>
<organism evidence="2 3">
    <name type="scientific">Cryptococcus wingfieldii CBS 7118</name>
    <dbReference type="NCBI Taxonomy" id="1295528"/>
    <lineage>
        <taxon>Eukaryota</taxon>
        <taxon>Fungi</taxon>
        <taxon>Dikarya</taxon>
        <taxon>Basidiomycota</taxon>
        <taxon>Agaricomycotina</taxon>
        <taxon>Tremellomycetes</taxon>
        <taxon>Tremellales</taxon>
        <taxon>Cryptococcaceae</taxon>
        <taxon>Cryptococcus</taxon>
    </lineage>
</organism>
<sequence>MPRTTLIRNASLVGYPAGTYRVLVQDGLVASITETGTDNAQAGEIIDVKELGSQWVSPSLVDSHVHTSLNALHSHRLDLQTAKTAQEVLDRVADAFNDPKYRMVEGCSNFAGTNMRNAGWPGPELLTRQAIDAISSERPIHLFFNGYHSLCANSLGLKLGGHEPEGHSGYLYEEEAFTMARVIGKVGADAMDEWVMEEARYAASLGVTEIVDLEWELGIIDWQRRYNKGFRSLRVNVGMYTDHLQYSIDRCLKSGDDVPDTNGLIKVGPFKIITDGSLGSQTAFCHDPYPGSKDNFGVFNYEPEELGVLIKRGADNGFKMAIHAIGDHANQLTLQALSRAEKILPGSTIEHAQLLSPSDLPLFASLGIIASIQPCHLVDDRDLCHKFWPGRELGAYAFRWLVDAGVPIRMGSDCPIAPLQPWEAMAVAISRAGEGDEENPFCKEQIIDLEVAWAASTSNNKMKLEVGDRADLIIINADPLSCDAAGLRAMKVKGTMLGGDWTYKAF</sequence>
<dbReference type="InterPro" id="IPR013108">
    <property type="entry name" value="Amidohydro_3"/>
</dbReference>
<comment type="caution">
    <text evidence="2">The sequence shown here is derived from an EMBL/GenBank/DDBJ whole genome shotgun (WGS) entry which is preliminary data.</text>
</comment>
<dbReference type="InterPro" id="IPR011059">
    <property type="entry name" value="Metal-dep_hydrolase_composite"/>
</dbReference>